<sequence>MMSLLSLILVLCFCQEAWAVQVMPSAKITYVENGWYGEGVAIHMSIDGPPGCSAALNDLAIDKNHPSYQELIAMALTAYTKNMDVGLVVDPGVCLFGGRVKVIAIRFVQN</sequence>
<evidence type="ECO:0000313" key="3">
    <source>
        <dbReference type="Proteomes" id="UP001302020"/>
    </source>
</evidence>
<feature type="chain" id="PRO_5047195803" evidence="1">
    <location>
        <begin position="20"/>
        <end position="110"/>
    </location>
</feature>
<organism evidence="2 3">
    <name type="scientific">Xanthomonas rydalmerensis</name>
    <dbReference type="NCBI Taxonomy" id="3046274"/>
    <lineage>
        <taxon>Bacteria</taxon>
        <taxon>Pseudomonadati</taxon>
        <taxon>Pseudomonadota</taxon>
        <taxon>Gammaproteobacteria</taxon>
        <taxon>Lysobacterales</taxon>
        <taxon>Lysobacteraceae</taxon>
        <taxon>Xanthomonas</taxon>
    </lineage>
</organism>
<gene>
    <name evidence="2" type="ORF">QN243_13745</name>
</gene>
<dbReference type="RefSeq" id="WP_317843439.1">
    <property type="nucleotide sequence ID" value="NZ_CP126170.1"/>
</dbReference>
<dbReference type="EMBL" id="CP126172">
    <property type="protein sequence ID" value="WOS39489.1"/>
    <property type="molecule type" value="Genomic_DNA"/>
</dbReference>
<proteinExistence type="predicted"/>
<accession>A0ABZ0JI50</accession>
<keyword evidence="3" id="KW-1185">Reference proteome</keyword>
<keyword evidence="1" id="KW-0732">Signal</keyword>
<evidence type="ECO:0000313" key="2">
    <source>
        <dbReference type="EMBL" id="WOS39489.1"/>
    </source>
</evidence>
<evidence type="ECO:0000256" key="1">
    <source>
        <dbReference type="SAM" id="SignalP"/>
    </source>
</evidence>
<feature type="signal peptide" evidence="1">
    <location>
        <begin position="1"/>
        <end position="19"/>
    </location>
</feature>
<protein>
    <submittedName>
        <fullName evidence="2">Uncharacterized protein</fullName>
    </submittedName>
</protein>
<reference evidence="2 3" key="1">
    <citation type="submission" date="2023-05" db="EMBL/GenBank/DDBJ databases">
        <title>Xanthomonas rydalmerenesis sp. nov., a novel Xanthomonas species isolated from Fragaria x ananassa.</title>
        <authorList>
            <person name="McKnight D.J.E."/>
            <person name="Wong-Bajracharya J."/>
            <person name="Okoh E.B."/>
            <person name="Snijders F."/>
            <person name="Lidbetter F."/>
            <person name="Webster J."/>
            <person name="Djordjevic S.P."/>
            <person name="Bogema D.R."/>
            <person name="Chapman T.A."/>
        </authorList>
    </citation>
    <scope>NUCLEOTIDE SEQUENCE [LARGE SCALE GENOMIC DNA]</scope>
    <source>
        <strain evidence="2 3">DAR34883</strain>
    </source>
</reference>
<dbReference type="Proteomes" id="UP001302020">
    <property type="component" value="Chromosome"/>
</dbReference>
<name>A0ABZ0JI50_9XANT</name>